<keyword evidence="2" id="KW-0808">Transferase</keyword>
<reference evidence="2 3" key="1">
    <citation type="submission" date="2019-07" db="EMBL/GenBank/DDBJ databases">
        <authorList>
            <person name="Zhu P."/>
        </authorList>
    </citation>
    <scope>NUCLEOTIDE SEQUENCE [LARGE SCALE GENOMIC DNA]</scope>
    <source>
        <strain evidence="2 3">SSL-25</strain>
    </source>
</reference>
<protein>
    <submittedName>
        <fullName evidence="2">GNAT family N-acetyltransferase</fullName>
    </submittedName>
</protein>
<dbReference type="PROSITE" id="PS51186">
    <property type="entry name" value="GNAT"/>
    <property type="match status" value="1"/>
</dbReference>
<dbReference type="Gene3D" id="3.40.630.30">
    <property type="match status" value="1"/>
</dbReference>
<dbReference type="InterPro" id="IPR016181">
    <property type="entry name" value="Acyl_CoA_acyltransferase"/>
</dbReference>
<keyword evidence="3" id="KW-1185">Reference proteome</keyword>
<evidence type="ECO:0000259" key="1">
    <source>
        <dbReference type="PROSITE" id="PS51186"/>
    </source>
</evidence>
<gene>
    <name evidence="2" type="ORF">FQU76_30430</name>
</gene>
<evidence type="ECO:0000313" key="2">
    <source>
        <dbReference type="EMBL" id="QDY80110.1"/>
    </source>
</evidence>
<feature type="domain" description="N-acetyltransferase" evidence="1">
    <location>
        <begin position="125"/>
        <end position="291"/>
    </location>
</feature>
<accession>A0A5B8JQD1</accession>
<dbReference type="GO" id="GO:0016747">
    <property type="term" value="F:acyltransferase activity, transferring groups other than amino-acyl groups"/>
    <property type="evidence" value="ECO:0007669"/>
    <property type="project" value="InterPro"/>
</dbReference>
<proteinExistence type="predicted"/>
<dbReference type="EMBL" id="CP042266">
    <property type="protein sequence ID" value="QDY80110.1"/>
    <property type="molecule type" value="Genomic_DNA"/>
</dbReference>
<organism evidence="2 3">
    <name type="scientific">Streptomyces qinzhouensis</name>
    <dbReference type="NCBI Taxonomy" id="2599401"/>
    <lineage>
        <taxon>Bacteria</taxon>
        <taxon>Bacillati</taxon>
        <taxon>Actinomycetota</taxon>
        <taxon>Actinomycetes</taxon>
        <taxon>Kitasatosporales</taxon>
        <taxon>Streptomycetaceae</taxon>
        <taxon>Streptomyces</taxon>
    </lineage>
</organism>
<dbReference type="AlphaFoldDB" id="A0A5B8JQD1"/>
<dbReference type="OrthoDB" id="5503463at2"/>
<dbReference type="CDD" id="cd04301">
    <property type="entry name" value="NAT_SF"/>
    <property type="match status" value="1"/>
</dbReference>
<name>A0A5B8JQD1_9ACTN</name>
<dbReference type="Proteomes" id="UP000320580">
    <property type="component" value="Chromosome"/>
</dbReference>
<evidence type="ECO:0000313" key="3">
    <source>
        <dbReference type="Proteomes" id="UP000320580"/>
    </source>
</evidence>
<dbReference type="InterPro" id="IPR000182">
    <property type="entry name" value="GNAT_dom"/>
</dbReference>
<dbReference type="Pfam" id="PF08445">
    <property type="entry name" value="FR47"/>
    <property type="match status" value="1"/>
</dbReference>
<dbReference type="InterPro" id="IPR013653">
    <property type="entry name" value="GCN5-like_dom"/>
</dbReference>
<dbReference type="KEGG" id="sqz:FQU76_30430"/>
<dbReference type="RefSeq" id="WP_146483507.1">
    <property type="nucleotide sequence ID" value="NZ_CP042266.1"/>
</dbReference>
<dbReference type="SUPFAM" id="SSF55729">
    <property type="entry name" value="Acyl-CoA N-acyltransferases (Nat)"/>
    <property type="match status" value="1"/>
</dbReference>
<sequence>MDHPVHDDSSLRAASEAYFDTVPRSSARAEGFGPLTLFVPEGEGGGWPRFARPAPGSRITSGDVSRVRARQRELGVPERFEWVAETAPALRAAAREAGLAVQEYPLMALAPGEAPTAVPELADGVRIRVLGAGDGELPGALAVPGLVFGPPPAADGRALDERTVSAAETERVKADGTLSRTEDRIRAGLLGVAAAVTADGQVLCSGQHLPSAGATEIVGVATLPSARRRGLGFAVTAALIADARTKGAALVVLSAADESVAGLYGRLGFRRIGMMLVAEPPRTAGAAASGG</sequence>